<dbReference type="InterPro" id="IPR016181">
    <property type="entry name" value="Acyl_CoA_acyltransferase"/>
</dbReference>
<dbReference type="Pfam" id="PF00583">
    <property type="entry name" value="Acetyltransf_1"/>
    <property type="match status" value="1"/>
</dbReference>
<gene>
    <name evidence="4" type="ORF">GCM10025791_21660</name>
</gene>
<proteinExistence type="predicted"/>
<dbReference type="GO" id="GO:0016747">
    <property type="term" value="F:acyltransferase activity, transferring groups other than amino-acyl groups"/>
    <property type="evidence" value="ECO:0007669"/>
    <property type="project" value="InterPro"/>
</dbReference>
<organism evidence="4 5">
    <name type="scientific">Halioxenophilus aromaticivorans</name>
    <dbReference type="NCBI Taxonomy" id="1306992"/>
    <lineage>
        <taxon>Bacteria</taxon>
        <taxon>Pseudomonadati</taxon>
        <taxon>Pseudomonadota</taxon>
        <taxon>Gammaproteobacteria</taxon>
        <taxon>Alteromonadales</taxon>
        <taxon>Alteromonadaceae</taxon>
        <taxon>Halioxenophilus</taxon>
    </lineage>
</organism>
<dbReference type="PROSITE" id="PS51186">
    <property type="entry name" value="GNAT"/>
    <property type="match status" value="1"/>
</dbReference>
<dbReference type="CDD" id="cd04301">
    <property type="entry name" value="NAT_SF"/>
    <property type="match status" value="1"/>
</dbReference>
<evidence type="ECO:0000259" key="3">
    <source>
        <dbReference type="PROSITE" id="PS51186"/>
    </source>
</evidence>
<reference evidence="5" key="1">
    <citation type="journal article" date="2019" name="Int. J. Syst. Evol. Microbiol.">
        <title>The Global Catalogue of Microorganisms (GCM) 10K type strain sequencing project: providing services to taxonomists for standard genome sequencing and annotation.</title>
        <authorList>
            <consortium name="The Broad Institute Genomics Platform"/>
            <consortium name="The Broad Institute Genome Sequencing Center for Infectious Disease"/>
            <person name="Wu L."/>
            <person name="Ma J."/>
        </authorList>
    </citation>
    <scope>NUCLEOTIDE SEQUENCE [LARGE SCALE GENOMIC DNA]</scope>
    <source>
        <strain evidence="5">JCM 19134</strain>
    </source>
</reference>
<protein>
    <recommendedName>
        <fullName evidence="3">N-acetyltransferase domain-containing protein</fullName>
    </recommendedName>
</protein>
<dbReference type="PANTHER" id="PTHR43877">
    <property type="entry name" value="AMINOALKYLPHOSPHONATE N-ACETYLTRANSFERASE-RELATED-RELATED"/>
    <property type="match status" value="1"/>
</dbReference>
<dbReference type="Proteomes" id="UP001409585">
    <property type="component" value="Unassembled WGS sequence"/>
</dbReference>
<dbReference type="InterPro" id="IPR000182">
    <property type="entry name" value="GNAT_dom"/>
</dbReference>
<keyword evidence="2" id="KW-0012">Acyltransferase</keyword>
<evidence type="ECO:0000256" key="1">
    <source>
        <dbReference type="ARBA" id="ARBA00022679"/>
    </source>
</evidence>
<evidence type="ECO:0000256" key="2">
    <source>
        <dbReference type="ARBA" id="ARBA00023315"/>
    </source>
</evidence>
<keyword evidence="5" id="KW-1185">Reference proteome</keyword>
<name>A0AAV3U2T8_9ALTE</name>
<keyword evidence="1" id="KW-0808">Transferase</keyword>
<dbReference type="Gene3D" id="3.40.630.30">
    <property type="match status" value="1"/>
</dbReference>
<dbReference type="EMBL" id="BAABLX010000016">
    <property type="protein sequence ID" value="GAA4942737.1"/>
    <property type="molecule type" value="Genomic_DNA"/>
</dbReference>
<dbReference type="PANTHER" id="PTHR43877:SF1">
    <property type="entry name" value="ACETYLTRANSFERASE"/>
    <property type="match status" value="1"/>
</dbReference>
<dbReference type="InterPro" id="IPR050832">
    <property type="entry name" value="Bact_Acetyltransf"/>
</dbReference>
<accession>A0AAV3U2T8</accession>
<dbReference type="AlphaFoldDB" id="A0AAV3U2T8"/>
<sequence>MDAKFHITRAKNSDRRQLIRYWEQLDLSLPENPFGASPSGKKKFYAQLARQLTKMDHGFALIGWHGKQAAGTICAHLYDKIESTYSPVGIIYNLWIDPQFRRQGLASQLATAAEEYLHEIGARSFQVAWRNDPTAEYFWNSRGYAAYETLGAKVAPKPVAP</sequence>
<comment type="caution">
    <text evidence="4">The sequence shown here is derived from an EMBL/GenBank/DDBJ whole genome shotgun (WGS) entry which is preliminary data.</text>
</comment>
<evidence type="ECO:0000313" key="4">
    <source>
        <dbReference type="EMBL" id="GAA4942737.1"/>
    </source>
</evidence>
<evidence type="ECO:0000313" key="5">
    <source>
        <dbReference type="Proteomes" id="UP001409585"/>
    </source>
</evidence>
<dbReference type="SUPFAM" id="SSF55729">
    <property type="entry name" value="Acyl-CoA N-acyltransferases (Nat)"/>
    <property type="match status" value="1"/>
</dbReference>
<feature type="domain" description="N-acetyltransferase" evidence="3">
    <location>
        <begin position="5"/>
        <end position="161"/>
    </location>
</feature>